<feature type="region of interest" description="Disordered" evidence="1">
    <location>
        <begin position="304"/>
        <end position="344"/>
    </location>
</feature>
<feature type="region of interest" description="Disordered" evidence="1">
    <location>
        <begin position="431"/>
        <end position="466"/>
    </location>
</feature>
<dbReference type="EMBL" id="CAJVCH010078749">
    <property type="protein sequence ID" value="CAG7721345.1"/>
    <property type="molecule type" value="Genomic_DNA"/>
</dbReference>
<feature type="compositionally biased region" description="Basic residues" evidence="1">
    <location>
        <begin position="433"/>
        <end position="462"/>
    </location>
</feature>
<keyword evidence="3" id="KW-1185">Reference proteome</keyword>
<evidence type="ECO:0000256" key="1">
    <source>
        <dbReference type="SAM" id="MobiDB-lite"/>
    </source>
</evidence>
<comment type="caution">
    <text evidence="2">The sequence shown here is derived from an EMBL/GenBank/DDBJ whole genome shotgun (WGS) entry which is preliminary data.</text>
</comment>
<reference evidence="2" key="1">
    <citation type="submission" date="2021-06" db="EMBL/GenBank/DDBJ databases">
        <authorList>
            <person name="Hodson N. C."/>
            <person name="Mongue J. A."/>
            <person name="Jaron S. K."/>
        </authorList>
    </citation>
    <scope>NUCLEOTIDE SEQUENCE</scope>
</reference>
<name>A0A8J2JJC4_9HEXA</name>
<gene>
    <name evidence="2" type="ORF">AFUS01_LOCUS10566</name>
</gene>
<feature type="compositionally biased region" description="Low complexity" evidence="1">
    <location>
        <begin position="314"/>
        <end position="327"/>
    </location>
</feature>
<accession>A0A8J2JJC4</accession>
<evidence type="ECO:0000313" key="2">
    <source>
        <dbReference type="EMBL" id="CAG7721345.1"/>
    </source>
</evidence>
<protein>
    <submittedName>
        <fullName evidence="2">Uncharacterized protein</fullName>
    </submittedName>
</protein>
<dbReference type="AlphaFoldDB" id="A0A8J2JJC4"/>
<feature type="non-terminal residue" evidence="2">
    <location>
        <position position="1"/>
    </location>
</feature>
<proteinExistence type="predicted"/>
<dbReference type="Proteomes" id="UP000708208">
    <property type="component" value="Unassembled WGS sequence"/>
</dbReference>
<organism evidence="2 3">
    <name type="scientific">Allacma fusca</name>
    <dbReference type="NCBI Taxonomy" id="39272"/>
    <lineage>
        <taxon>Eukaryota</taxon>
        <taxon>Metazoa</taxon>
        <taxon>Ecdysozoa</taxon>
        <taxon>Arthropoda</taxon>
        <taxon>Hexapoda</taxon>
        <taxon>Collembola</taxon>
        <taxon>Symphypleona</taxon>
        <taxon>Sminthuridae</taxon>
        <taxon>Allacma</taxon>
    </lineage>
</organism>
<evidence type="ECO:0000313" key="3">
    <source>
        <dbReference type="Proteomes" id="UP000708208"/>
    </source>
</evidence>
<sequence>MREYRWKAFDLPKVKNESEMAIFFDTSDLLLSAETDVFSIEKDISTRKELKFHADGKTIGHLENLIVGCAGGVMKAAPVHEISYSPFLDACYIPEINPHYLDNPIKWLSGQGTNGVTSPCLVTLGGQMFTPFCYNEQRLGELDIVTYNWRNRNPNWIQKIVVVVPPAAKDQLSMDLLRQRIYQFEKQQLRAVRDKDCPYYLETHRYFFTLKTLFQLKIGFFIAPMNIGDAIIIQPGCARFTFSCTVNQSIGTCYYSKSYDTILTQLEDCNQMGRLCNSLHGNIIRYNVFEFTLAITRRSKHDKLDQYQSPGTKSVSESESVAPSEQASDIEDDPGTATNETSVTCSDEGSIVVNLEDGQSSYHNVVPIEEDLEKDLTQEPIFEGSATSIVSSKKSTLEITETRYSDGTQVVTKRSEEENLIFGANVQAEQVPVKKRRKKAKTNKLKSKMQKTKEKKNRKKKKMEQSLALAIQSSDQVASARSLPTYTSNWSPWSTLETTLDFSNINPFDTTYCNPHRPLFQVPYRYPTPQEPWITPRMITQRGFRYPIQQSFRQTGNPFLSAGYGVNYGAASQRYKLIITILANQTKETTIKKNGVVVFAFVSINGLLQTRVQINYISILENMNFIVSFDSISSI</sequence>